<evidence type="ECO:0000256" key="1">
    <source>
        <dbReference type="ARBA" id="ARBA00023125"/>
    </source>
</evidence>
<dbReference type="AlphaFoldDB" id="A0A844Z348"/>
<feature type="DNA-binding region" description="OmpR/PhoB-type" evidence="2">
    <location>
        <begin position="4"/>
        <end position="102"/>
    </location>
</feature>
<keyword evidence="3" id="KW-0472">Membrane</keyword>
<gene>
    <name evidence="5" type="ORF">GRI99_17390</name>
</gene>
<dbReference type="CDD" id="cd00383">
    <property type="entry name" value="trans_reg_C"/>
    <property type="match status" value="1"/>
</dbReference>
<evidence type="ECO:0000313" key="6">
    <source>
        <dbReference type="Proteomes" id="UP000466966"/>
    </source>
</evidence>
<dbReference type="GO" id="GO:0000160">
    <property type="term" value="P:phosphorelay signal transduction system"/>
    <property type="evidence" value="ECO:0007669"/>
    <property type="project" value="InterPro"/>
</dbReference>
<evidence type="ECO:0000256" key="2">
    <source>
        <dbReference type="PROSITE-ProRule" id="PRU01091"/>
    </source>
</evidence>
<proteinExistence type="predicted"/>
<evidence type="ECO:0000313" key="5">
    <source>
        <dbReference type="EMBL" id="MXO73401.1"/>
    </source>
</evidence>
<keyword evidence="3" id="KW-1133">Transmembrane helix</keyword>
<keyword evidence="3" id="KW-0812">Transmembrane</keyword>
<dbReference type="EMBL" id="WTYV01000009">
    <property type="protein sequence ID" value="MXO73401.1"/>
    <property type="molecule type" value="Genomic_DNA"/>
</dbReference>
<dbReference type="PROSITE" id="PS51755">
    <property type="entry name" value="OMPR_PHOB"/>
    <property type="match status" value="1"/>
</dbReference>
<accession>A0A844Z348</accession>
<dbReference type="GO" id="GO:0006355">
    <property type="term" value="P:regulation of DNA-templated transcription"/>
    <property type="evidence" value="ECO:0007669"/>
    <property type="project" value="InterPro"/>
</dbReference>
<feature type="transmembrane region" description="Helical" evidence="3">
    <location>
        <begin position="159"/>
        <end position="181"/>
    </location>
</feature>
<dbReference type="OrthoDB" id="54411at2"/>
<dbReference type="Pfam" id="PF00486">
    <property type="entry name" value="Trans_reg_C"/>
    <property type="match status" value="1"/>
</dbReference>
<dbReference type="InterPro" id="IPR001867">
    <property type="entry name" value="OmpR/PhoB-type_DNA-bd"/>
</dbReference>
<feature type="transmembrane region" description="Helical" evidence="3">
    <location>
        <begin position="252"/>
        <end position="273"/>
    </location>
</feature>
<feature type="transmembrane region" description="Helical" evidence="3">
    <location>
        <begin position="125"/>
        <end position="147"/>
    </location>
</feature>
<dbReference type="Gene3D" id="1.10.10.10">
    <property type="entry name" value="Winged helix-like DNA-binding domain superfamily/Winged helix DNA-binding domain"/>
    <property type="match status" value="1"/>
</dbReference>
<evidence type="ECO:0000256" key="3">
    <source>
        <dbReference type="SAM" id="Phobius"/>
    </source>
</evidence>
<comment type="caution">
    <text evidence="5">The sequence shown here is derived from an EMBL/GenBank/DDBJ whole genome shotgun (WGS) entry which is preliminary data.</text>
</comment>
<sequence>MANPPMLHFGDFAFDPANRRLTRAGQPVDLGSRYFDALGLLLAHPGELVTKQRFMDEVWRGIPVTDEALTQCIRTLRRALGERAGAAQFIETVPKHGYRFVAEVSFAGAAAPLAVTQKPERQGGLAAAAAAGGGAAGALGGLAYGLLAGSGTANVLPVLAGLGLTLGVMGGAGVGLGMALARMLVPRSAAALVAGGTGGGMVAGAVGRLLGTDGIAVLTGARIGPVTGLLEGLVLGAAVALAVLLAARLRPVAAALAASLAGGLAGLLIALAGGRMLGGSLAQLQGRFPESGLAVGALASGPAATAATAAEAALFVSGIVLAEGWRARRAAAAG</sequence>
<feature type="transmembrane region" description="Helical" evidence="3">
    <location>
        <begin position="293"/>
        <end position="321"/>
    </location>
</feature>
<dbReference type="SUPFAM" id="SSF46894">
    <property type="entry name" value="C-terminal effector domain of the bipartite response regulators"/>
    <property type="match status" value="1"/>
</dbReference>
<feature type="domain" description="OmpR/PhoB-type" evidence="4">
    <location>
        <begin position="4"/>
        <end position="102"/>
    </location>
</feature>
<dbReference type="SMART" id="SM00862">
    <property type="entry name" value="Trans_reg_C"/>
    <property type="match status" value="1"/>
</dbReference>
<dbReference type="RefSeq" id="WP_160773323.1">
    <property type="nucleotide sequence ID" value="NZ_WTYV01000009.1"/>
</dbReference>
<protein>
    <submittedName>
        <fullName evidence="5">Transcriptional regulator</fullName>
    </submittedName>
</protein>
<dbReference type="InterPro" id="IPR036388">
    <property type="entry name" value="WH-like_DNA-bd_sf"/>
</dbReference>
<feature type="transmembrane region" description="Helical" evidence="3">
    <location>
        <begin position="188"/>
        <end position="211"/>
    </location>
</feature>
<evidence type="ECO:0000259" key="4">
    <source>
        <dbReference type="PROSITE" id="PS51755"/>
    </source>
</evidence>
<dbReference type="GO" id="GO:0003677">
    <property type="term" value="F:DNA binding"/>
    <property type="evidence" value="ECO:0007669"/>
    <property type="project" value="UniProtKB-UniRule"/>
</dbReference>
<keyword evidence="1 2" id="KW-0238">DNA-binding</keyword>
<keyword evidence="6" id="KW-1185">Reference proteome</keyword>
<reference evidence="5 6" key="1">
    <citation type="submission" date="2019-12" db="EMBL/GenBank/DDBJ databases">
        <title>Genomic-based taxomic classification of the family Erythrobacteraceae.</title>
        <authorList>
            <person name="Xu L."/>
        </authorList>
    </citation>
    <scope>NUCLEOTIDE SEQUENCE [LARGE SCALE GENOMIC DNA]</scope>
    <source>
        <strain evidence="5 6">M0322</strain>
    </source>
</reference>
<name>A0A844Z348_9SPHN</name>
<dbReference type="InterPro" id="IPR016032">
    <property type="entry name" value="Sig_transdc_resp-reg_C-effctor"/>
</dbReference>
<organism evidence="5 6">
    <name type="scientific">Alteraurantiacibacter buctensis</name>
    <dbReference type="NCBI Taxonomy" id="1503981"/>
    <lineage>
        <taxon>Bacteria</taxon>
        <taxon>Pseudomonadati</taxon>
        <taxon>Pseudomonadota</taxon>
        <taxon>Alphaproteobacteria</taxon>
        <taxon>Sphingomonadales</taxon>
        <taxon>Erythrobacteraceae</taxon>
        <taxon>Alteraurantiacibacter</taxon>
    </lineage>
</organism>
<dbReference type="Proteomes" id="UP000466966">
    <property type="component" value="Unassembled WGS sequence"/>
</dbReference>
<feature type="transmembrane region" description="Helical" evidence="3">
    <location>
        <begin position="223"/>
        <end position="245"/>
    </location>
</feature>